<name>A0A9W6QPG5_9PSEU</name>
<evidence type="ECO:0000313" key="3">
    <source>
        <dbReference type="Proteomes" id="UP001165042"/>
    </source>
</evidence>
<gene>
    <name evidence="2" type="ORF">Aglo03_30450</name>
</gene>
<accession>A0A9W6QPG5</accession>
<organism evidence="2 3">
    <name type="scientific">Actinokineospora globicatena</name>
    <dbReference type="NCBI Taxonomy" id="103729"/>
    <lineage>
        <taxon>Bacteria</taxon>
        <taxon>Bacillati</taxon>
        <taxon>Actinomycetota</taxon>
        <taxon>Actinomycetes</taxon>
        <taxon>Pseudonocardiales</taxon>
        <taxon>Pseudonocardiaceae</taxon>
        <taxon>Actinokineospora</taxon>
    </lineage>
</organism>
<feature type="compositionally biased region" description="Basic residues" evidence="1">
    <location>
        <begin position="1"/>
        <end position="12"/>
    </location>
</feature>
<dbReference type="AlphaFoldDB" id="A0A9W6QPG5"/>
<sequence length="569" mass="62185">MGKARRNKRNGRSRVAERRASTPTKSEAQNGHDAADAALARLCRFGSTRHSLAEAYALGYATLMIHQVEGTTPDWMHESNPLDLIVLGMTFGKNFRNGYEFANTRTAWLRHLRDTKHWRDIERFVSVAMELSQDTDLALDSGKLLYALASRLEDADLDKNRLPKSLNPEELLADARFAYGPPRDFALPEPSAESIAQAEAYLADLSSGIDLPDSYATALRDALWLFDRAGLPLEADPSLLLIALYTGVAASSVNDLGDLAEPALAWAASFDHSSPLSKVLDTILVASSTDLTTVDTLARLLTIPAFLEPVETNSRSWNRLPGSEMADIAISLGYARAEFVDHKTIALSPITAAQLRRVRDSFEEDHGRPLAPDDQIFKGVDHEDLKRRTIGVLRSIGVHPAVVSAFEAEDLLPTSLDSFHTSQERKDWLEAVSRHVSTNPGTATPDLDAEFLLIKTLSISILINSLADDPKLAREVITLIDGASAYANDESADLIDFLESQESYLSDLVMAAERKAQVIEKARSWGGEGLVRRVVECVDEIPAIGVLTDPVVLLVAAAVWIGSTGGDEH</sequence>
<comment type="caution">
    <text evidence="2">The sequence shown here is derived from an EMBL/GenBank/DDBJ whole genome shotgun (WGS) entry which is preliminary data.</text>
</comment>
<dbReference type="Proteomes" id="UP001165042">
    <property type="component" value="Unassembled WGS sequence"/>
</dbReference>
<keyword evidence="3" id="KW-1185">Reference proteome</keyword>
<proteinExistence type="predicted"/>
<feature type="region of interest" description="Disordered" evidence="1">
    <location>
        <begin position="1"/>
        <end position="33"/>
    </location>
</feature>
<evidence type="ECO:0000313" key="2">
    <source>
        <dbReference type="EMBL" id="GLW92229.1"/>
    </source>
</evidence>
<protein>
    <submittedName>
        <fullName evidence="2">Uncharacterized protein</fullName>
    </submittedName>
</protein>
<dbReference type="RefSeq" id="WP_285610860.1">
    <property type="nucleotide sequence ID" value="NZ_BSSD01000004.1"/>
</dbReference>
<reference evidence="2" key="1">
    <citation type="submission" date="2023-02" db="EMBL/GenBank/DDBJ databases">
        <title>Actinokineospora globicatena NBRC 15670.</title>
        <authorList>
            <person name="Ichikawa N."/>
            <person name="Sato H."/>
            <person name="Tonouchi N."/>
        </authorList>
    </citation>
    <scope>NUCLEOTIDE SEQUENCE</scope>
    <source>
        <strain evidence="2">NBRC 15670</strain>
    </source>
</reference>
<dbReference type="EMBL" id="BSSD01000004">
    <property type="protein sequence ID" value="GLW92229.1"/>
    <property type="molecule type" value="Genomic_DNA"/>
</dbReference>
<evidence type="ECO:0000256" key="1">
    <source>
        <dbReference type="SAM" id="MobiDB-lite"/>
    </source>
</evidence>